<dbReference type="PANTHER" id="PTHR10869">
    <property type="entry name" value="PROLYL 4-HYDROXYLASE ALPHA SUBUNIT"/>
    <property type="match status" value="1"/>
</dbReference>
<organism evidence="4 5">
    <name type="scientific">Owenia fusiformis</name>
    <name type="common">Polychaete worm</name>
    <dbReference type="NCBI Taxonomy" id="6347"/>
    <lineage>
        <taxon>Eukaryota</taxon>
        <taxon>Metazoa</taxon>
        <taxon>Spiralia</taxon>
        <taxon>Lophotrochozoa</taxon>
        <taxon>Annelida</taxon>
        <taxon>Polychaeta</taxon>
        <taxon>Sedentaria</taxon>
        <taxon>Canalipalpata</taxon>
        <taxon>Sabellida</taxon>
        <taxon>Oweniida</taxon>
        <taxon>Oweniidae</taxon>
        <taxon>Owenia</taxon>
    </lineage>
</organism>
<evidence type="ECO:0000256" key="3">
    <source>
        <dbReference type="ARBA" id="ARBA00023004"/>
    </source>
</evidence>
<keyword evidence="5" id="KW-1185">Reference proteome</keyword>
<gene>
    <name evidence="4" type="ORF">OFUS_LOCUS2346</name>
</gene>
<accession>A0A8S4N119</accession>
<name>A0A8S4N119_OWEFU</name>
<dbReference type="InterPro" id="IPR045054">
    <property type="entry name" value="P4HA-like"/>
</dbReference>
<evidence type="ECO:0000313" key="4">
    <source>
        <dbReference type="EMBL" id="CAH1774984.1"/>
    </source>
</evidence>
<evidence type="ECO:0000256" key="2">
    <source>
        <dbReference type="ARBA" id="ARBA00022896"/>
    </source>
</evidence>
<keyword evidence="1" id="KW-0479">Metal-binding</keyword>
<reference evidence="4" key="1">
    <citation type="submission" date="2022-03" db="EMBL/GenBank/DDBJ databases">
        <authorList>
            <person name="Martin C."/>
        </authorList>
    </citation>
    <scope>NUCLEOTIDE SEQUENCE</scope>
</reference>
<dbReference type="GO" id="GO:0046872">
    <property type="term" value="F:metal ion binding"/>
    <property type="evidence" value="ECO:0007669"/>
    <property type="project" value="UniProtKB-KW"/>
</dbReference>
<dbReference type="PANTHER" id="PTHR10869:SF223">
    <property type="entry name" value="PROLYL 4-HYDROXYLASE SUBUNIT ALPHA-3"/>
    <property type="match status" value="1"/>
</dbReference>
<evidence type="ECO:0000313" key="5">
    <source>
        <dbReference type="Proteomes" id="UP000749559"/>
    </source>
</evidence>
<comment type="caution">
    <text evidence="4">The sequence shown here is derived from an EMBL/GenBank/DDBJ whole genome shotgun (WGS) entry which is preliminary data.</text>
</comment>
<proteinExistence type="predicted"/>
<dbReference type="Proteomes" id="UP000749559">
    <property type="component" value="Unassembled WGS sequence"/>
</dbReference>
<keyword evidence="3" id="KW-0408">Iron</keyword>
<sequence>EVKYSIHALLQFYDLHKCDLLNGNVFGLPLLENEYDEVVHIGQILKKQKEEDESGDESANFSRAGDFKYICRESLNSHVSSKSSKLGLTCYMEFNINLGWYVKMEDVLLEPRIVLYHNIISEAETEDLKTRSVPWVLLFHIYILTCVLMSCANRPLLLLLPPFHEDIFQLRRSLVQSLGDDGRRGYRTSQSAWMSHLKHPVVAKLDKRVEALTRLSAKKPGSNFFNEPFQVLNYGIGGQYKPHLDSFVCHSYITLSLVVIPKSNQTY</sequence>
<dbReference type="AlphaFoldDB" id="A0A8S4N119"/>
<dbReference type="OrthoDB" id="420380at2759"/>
<protein>
    <submittedName>
        <fullName evidence="4">Uncharacterized protein</fullName>
    </submittedName>
</protein>
<feature type="non-terminal residue" evidence="4">
    <location>
        <position position="267"/>
    </location>
</feature>
<dbReference type="Gene3D" id="2.60.120.620">
    <property type="entry name" value="q2cbj1_9rhob like domain"/>
    <property type="match status" value="1"/>
</dbReference>
<dbReference type="GO" id="GO:0031418">
    <property type="term" value="F:L-ascorbic acid binding"/>
    <property type="evidence" value="ECO:0007669"/>
    <property type="project" value="UniProtKB-KW"/>
</dbReference>
<evidence type="ECO:0000256" key="1">
    <source>
        <dbReference type="ARBA" id="ARBA00022723"/>
    </source>
</evidence>
<dbReference type="GO" id="GO:0005783">
    <property type="term" value="C:endoplasmic reticulum"/>
    <property type="evidence" value="ECO:0007669"/>
    <property type="project" value="TreeGrafter"/>
</dbReference>
<keyword evidence="2" id="KW-0847">Vitamin C</keyword>
<dbReference type="GO" id="GO:0004656">
    <property type="term" value="F:procollagen-proline 4-dioxygenase activity"/>
    <property type="evidence" value="ECO:0007669"/>
    <property type="project" value="TreeGrafter"/>
</dbReference>
<dbReference type="EMBL" id="CAIIXF020000001">
    <property type="protein sequence ID" value="CAH1774984.1"/>
    <property type="molecule type" value="Genomic_DNA"/>
</dbReference>